<keyword evidence="1" id="KW-0812">Transmembrane</keyword>
<feature type="transmembrane region" description="Helical" evidence="1">
    <location>
        <begin position="223"/>
        <end position="245"/>
    </location>
</feature>
<organism evidence="2 3">
    <name type="scientific">Puia dinghuensis</name>
    <dbReference type="NCBI Taxonomy" id="1792502"/>
    <lineage>
        <taxon>Bacteria</taxon>
        <taxon>Pseudomonadati</taxon>
        <taxon>Bacteroidota</taxon>
        <taxon>Chitinophagia</taxon>
        <taxon>Chitinophagales</taxon>
        <taxon>Chitinophagaceae</taxon>
        <taxon>Puia</taxon>
    </lineage>
</organism>
<feature type="transmembrane region" description="Helical" evidence="1">
    <location>
        <begin position="504"/>
        <end position="527"/>
    </location>
</feature>
<accession>A0A8J2UBJ3</accession>
<keyword evidence="1" id="KW-0472">Membrane</keyword>
<sequence>MQKSWYRPFIPHAIAIGVFLLVAVVYCKPIFEHKTLSPDDTAGWKAMAQNSFQYKEIHGRFPLWTENLFCGMPAYQIAMDTPAFSPQYLIYNILTLGLPAPANFFLLACICFYLLALALRVNPYVGMFTALAYAYSTYNPSILVVGHSTKMEAIAIMPAFLASLLWLYEKKYWLGTATLALFTSLFIAANHPQIVYYGLITAAFMTLAYLIRWVRQKDYRHIALVIALGAAAGLIGIASNAVVILTTMDYAKASLRNGSDLATAGGNITKTGLSQDYALSYSMYKTEAFTLFVPKIYGGGNFDAQMTADDSKTMTALQNMPPQIGQQLQQMVRSYWGGIGGTAGPAYAGAVICLFGLMGFFLLDGKHKWWMLAAGVLAILMSWGSYFVEFNGPLLKILPGYSKFRAPSVIIVIPTLLLCMLAALSLNRLLTLTAAESDATWKQYKKGLYLMGGIFVILFLLYMSFDYTTEGDRGFQQRITSAPAEVQEFIRSFLHALRDDRQSMFLGSIFRSLAYIAIAATIGFFWLKGKLKPFLSLGLIGTLAFIDLITTDIQYLNADKYQDEEEAQTPFQPTPADQQILTDKSYYRVFDLREGRENITNSGPTPYFHHSITGYHPAKLSIYEDIIENQLYKYPNCQPVLNMLNTKYLLLPTAGGRDSVALNKAALGPVWLVRGIRYAPDARTVMDALTDLDTRDTAILFTADQSKAADATPANTDSIWLEKNDNDEMTYHATTTAPRFAVFSEVYYNRGWHAYINNNEVPIIRTDYVLRGLSIPAGSHTIRFTFHPASYYTGTTIQIIAGIFMLALLLATAFQIIRKRSF</sequence>
<feature type="transmembrane region" description="Helical" evidence="1">
    <location>
        <begin position="447"/>
        <end position="465"/>
    </location>
</feature>
<feature type="transmembrane region" description="Helical" evidence="1">
    <location>
        <begin position="150"/>
        <end position="167"/>
    </location>
</feature>
<dbReference type="AlphaFoldDB" id="A0A8J2UBJ3"/>
<protein>
    <submittedName>
        <fullName evidence="2">Membrane protein</fullName>
    </submittedName>
</protein>
<dbReference type="PANTHER" id="PTHR38454">
    <property type="entry name" value="INTEGRAL MEMBRANE PROTEIN-RELATED"/>
    <property type="match status" value="1"/>
</dbReference>
<feature type="transmembrane region" description="Helical" evidence="1">
    <location>
        <begin position="797"/>
        <end position="817"/>
    </location>
</feature>
<feature type="transmembrane region" description="Helical" evidence="1">
    <location>
        <begin position="408"/>
        <end position="426"/>
    </location>
</feature>
<comment type="caution">
    <text evidence="2">The sequence shown here is derived from an EMBL/GenBank/DDBJ whole genome shotgun (WGS) entry which is preliminary data.</text>
</comment>
<dbReference type="InterPro" id="IPR018580">
    <property type="entry name" value="Uncharacterised_YfhO"/>
</dbReference>
<feature type="transmembrane region" description="Helical" evidence="1">
    <location>
        <begin position="534"/>
        <end position="556"/>
    </location>
</feature>
<evidence type="ECO:0000313" key="3">
    <source>
        <dbReference type="Proteomes" id="UP000607559"/>
    </source>
</evidence>
<dbReference type="PANTHER" id="PTHR38454:SF1">
    <property type="entry name" value="INTEGRAL MEMBRANE PROTEIN"/>
    <property type="match status" value="1"/>
</dbReference>
<feature type="transmembrane region" description="Helical" evidence="1">
    <location>
        <begin position="172"/>
        <end position="188"/>
    </location>
</feature>
<feature type="transmembrane region" description="Helical" evidence="1">
    <location>
        <begin position="89"/>
        <end position="114"/>
    </location>
</feature>
<gene>
    <name evidence="2" type="ORF">GCM10011511_16600</name>
</gene>
<feature type="transmembrane region" description="Helical" evidence="1">
    <location>
        <begin position="344"/>
        <end position="363"/>
    </location>
</feature>
<evidence type="ECO:0000313" key="2">
    <source>
        <dbReference type="EMBL" id="GGA93960.1"/>
    </source>
</evidence>
<keyword evidence="3" id="KW-1185">Reference proteome</keyword>
<proteinExistence type="predicted"/>
<reference evidence="2" key="1">
    <citation type="journal article" date="2014" name="Int. J. Syst. Evol. Microbiol.">
        <title>Complete genome sequence of Corynebacterium casei LMG S-19264T (=DSM 44701T), isolated from a smear-ripened cheese.</title>
        <authorList>
            <consortium name="US DOE Joint Genome Institute (JGI-PGF)"/>
            <person name="Walter F."/>
            <person name="Albersmeier A."/>
            <person name="Kalinowski J."/>
            <person name="Ruckert C."/>
        </authorList>
    </citation>
    <scope>NUCLEOTIDE SEQUENCE</scope>
    <source>
        <strain evidence="2">CGMCC 1.15448</strain>
    </source>
</reference>
<reference evidence="2" key="2">
    <citation type="submission" date="2020-09" db="EMBL/GenBank/DDBJ databases">
        <authorList>
            <person name="Sun Q."/>
            <person name="Zhou Y."/>
        </authorList>
    </citation>
    <scope>NUCLEOTIDE SEQUENCE</scope>
    <source>
        <strain evidence="2">CGMCC 1.15448</strain>
    </source>
</reference>
<feature type="transmembrane region" description="Helical" evidence="1">
    <location>
        <begin position="194"/>
        <end position="211"/>
    </location>
</feature>
<evidence type="ECO:0000256" key="1">
    <source>
        <dbReference type="SAM" id="Phobius"/>
    </source>
</evidence>
<dbReference type="Proteomes" id="UP000607559">
    <property type="component" value="Unassembled WGS sequence"/>
</dbReference>
<dbReference type="Pfam" id="PF09586">
    <property type="entry name" value="YfhO"/>
    <property type="match status" value="1"/>
</dbReference>
<feature type="transmembrane region" description="Helical" evidence="1">
    <location>
        <begin position="370"/>
        <end position="388"/>
    </location>
</feature>
<dbReference type="EMBL" id="BMJC01000002">
    <property type="protein sequence ID" value="GGA93960.1"/>
    <property type="molecule type" value="Genomic_DNA"/>
</dbReference>
<keyword evidence="1" id="KW-1133">Transmembrane helix</keyword>
<feature type="transmembrane region" description="Helical" evidence="1">
    <location>
        <begin position="121"/>
        <end position="138"/>
    </location>
</feature>
<dbReference type="RefSeq" id="WP_188930533.1">
    <property type="nucleotide sequence ID" value="NZ_BMJC01000002.1"/>
</dbReference>
<name>A0A8J2UBJ3_9BACT</name>